<feature type="region of interest" description="Disordered" evidence="9">
    <location>
        <begin position="35"/>
        <end position="135"/>
    </location>
</feature>
<feature type="compositionally biased region" description="Basic and acidic residues" evidence="9">
    <location>
        <begin position="36"/>
        <end position="59"/>
    </location>
</feature>
<keyword evidence="5" id="KW-0698">rRNA processing</keyword>
<feature type="compositionally biased region" description="Acidic residues" evidence="9">
    <location>
        <begin position="60"/>
        <end position="73"/>
    </location>
</feature>
<keyword evidence="7" id="KW-0694">RNA-binding</keyword>
<evidence type="ECO:0000256" key="8">
    <source>
        <dbReference type="ARBA" id="ARBA00023242"/>
    </source>
</evidence>
<keyword evidence="4" id="KW-0690">Ribosome biogenesis</keyword>
<comment type="similarity">
    <text evidence="2">Belongs to the NAF1 family.</text>
</comment>
<protein>
    <recommendedName>
        <fullName evidence="3">H/ACA ribonucleoprotein complex non-core subunit NAF1</fullName>
    </recommendedName>
</protein>
<evidence type="ECO:0000313" key="11">
    <source>
        <dbReference type="Proteomes" id="UP000193067"/>
    </source>
</evidence>
<evidence type="ECO:0000256" key="1">
    <source>
        <dbReference type="ARBA" id="ARBA00004123"/>
    </source>
</evidence>
<dbReference type="InterPro" id="IPR038664">
    <property type="entry name" value="Gar1/Naf1_Cbf5-bd_sf"/>
</dbReference>
<dbReference type="EMBL" id="KZ084115">
    <property type="protein sequence ID" value="OSD00800.1"/>
    <property type="molecule type" value="Genomic_DNA"/>
</dbReference>
<dbReference type="Proteomes" id="UP000193067">
    <property type="component" value="Unassembled WGS sequence"/>
</dbReference>
<dbReference type="GO" id="GO:0006364">
    <property type="term" value="P:rRNA processing"/>
    <property type="evidence" value="ECO:0007669"/>
    <property type="project" value="UniProtKB-KW"/>
</dbReference>
<dbReference type="STRING" id="1353009.A0A1Y2IHZ0"/>
<feature type="region of interest" description="Disordered" evidence="9">
    <location>
        <begin position="547"/>
        <end position="592"/>
    </location>
</feature>
<sequence length="592" mass="63445">MAAAFSFAVPSAIPQDLQLIQELIGDIPLPTASAAKADEAYSDHDHGTDSDTDSEKEVEADILGGLEDDDSEMSSEKNPAPSESTSDSDSSDSDSGSEEGERPAAVKVAMKPTEVEADDEEDGDGGGPSGMQVRTKNEVVEVDIMIPEISEVGPHDELEKVGEVMSIVDKVVIVKGLPSEIANRGSERALDSDTLLVFEDRKVLGYIFETFGPTSEPLYQVRFNQKYPLDTEKVQVGRAVYHVPQRSNYVFVRQLRQFKGSDASNVHDEEPAEDELEFSDDEQEAAHKRALAQRREQSRARSVASSRHSTPLPSTMRDQDMVEDPYGGSSYGQSMSYNDMDFGAGPSRPAPIPYDDPYSDSYGAPSSDAQPRDAAPSSCETQRDSGNQHGPPSRGRGGAQRRDDSGRGRGRGRGRHDRGRGRGRGHDRAADSRVDGWAGRQGASLSEPPARAFRAASPTSLAIAHATGQYGNAFTAEAAVHEQIQPQSQAGGWGYPAAAAQSYDFSFGYQYPQYPQVQPHINPRFASNFGMAGMGMGYTYGGQPAPYSSDASGYNASGYPSGGGGGGGWSGEWGRPPQSHPGQDPRDGSQSS</sequence>
<dbReference type="OrthoDB" id="21550at2759"/>
<feature type="compositionally biased region" description="Low complexity" evidence="9">
    <location>
        <begin position="326"/>
        <end position="337"/>
    </location>
</feature>
<dbReference type="InterPro" id="IPR009000">
    <property type="entry name" value="Transl_B-barrel_sf"/>
</dbReference>
<reference evidence="10 11" key="1">
    <citation type="journal article" date="2015" name="Biotechnol. Biofuels">
        <title>Enhanced degradation of softwood versus hardwood by the white-rot fungus Pycnoporus coccineus.</title>
        <authorList>
            <person name="Couturier M."/>
            <person name="Navarro D."/>
            <person name="Chevret D."/>
            <person name="Henrissat B."/>
            <person name="Piumi F."/>
            <person name="Ruiz-Duenas F.J."/>
            <person name="Martinez A.T."/>
            <person name="Grigoriev I.V."/>
            <person name="Riley R."/>
            <person name="Lipzen A."/>
            <person name="Berrin J.G."/>
            <person name="Master E.R."/>
            <person name="Rosso M.N."/>
        </authorList>
    </citation>
    <scope>NUCLEOTIDE SEQUENCE [LARGE SCALE GENOMIC DNA]</scope>
    <source>
        <strain evidence="10 11">BRFM310</strain>
    </source>
</reference>
<evidence type="ECO:0000256" key="5">
    <source>
        <dbReference type="ARBA" id="ARBA00022552"/>
    </source>
</evidence>
<dbReference type="PANTHER" id="PTHR31633">
    <property type="entry name" value="H/ACA RIBONUCLEOPROTEIN COMPLEX NON-CORE SUBUNIT NAF1"/>
    <property type="match status" value="1"/>
</dbReference>
<evidence type="ECO:0000256" key="6">
    <source>
        <dbReference type="ARBA" id="ARBA00022553"/>
    </source>
</evidence>
<feature type="compositionally biased region" description="Polar residues" evidence="9">
    <location>
        <begin position="378"/>
        <end position="390"/>
    </location>
</feature>
<dbReference type="Pfam" id="PF04410">
    <property type="entry name" value="Gar1"/>
    <property type="match status" value="1"/>
</dbReference>
<dbReference type="Gene3D" id="2.40.10.230">
    <property type="entry name" value="Probable tRNA pseudouridine synthase domain"/>
    <property type="match status" value="1"/>
</dbReference>
<feature type="compositionally biased region" description="Gly residues" evidence="9">
    <location>
        <begin position="560"/>
        <end position="571"/>
    </location>
</feature>
<dbReference type="GO" id="GO:0001522">
    <property type="term" value="P:pseudouridine synthesis"/>
    <property type="evidence" value="ECO:0007669"/>
    <property type="project" value="InterPro"/>
</dbReference>
<dbReference type="GO" id="GO:0000493">
    <property type="term" value="P:box H/ACA snoRNP assembly"/>
    <property type="evidence" value="ECO:0007669"/>
    <property type="project" value="InterPro"/>
</dbReference>
<feature type="compositionally biased region" description="Acidic residues" evidence="9">
    <location>
        <begin position="270"/>
        <end position="283"/>
    </location>
</feature>
<gene>
    <name evidence="10" type="ORF">PYCCODRAFT_1436862</name>
</gene>
<proteinExistence type="inferred from homology"/>
<feature type="compositionally biased region" description="Basic residues" evidence="9">
    <location>
        <begin position="408"/>
        <end position="423"/>
    </location>
</feature>
<keyword evidence="8" id="KW-0539">Nucleus</keyword>
<keyword evidence="6" id="KW-0597">Phosphoprotein</keyword>
<dbReference type="InterPro" id="IPR007504">
    <property type="entry name" value="H/ACA_rnp_Gar1/Naf1"/>
</dbReference>
<feature type="compositionally biased region" description="Basic and acidic residues" evidence="9">
    <location>
        <begin position="583"/>
        <end position="592"/>
    </location>
</feature>
<dbReference type="InterPro" id="IPR040309">
    <property type="entry name" value="Naf1"/>
</dbReference>
<dbReference type="GO" id="GO:0005732">
    <property type="term" value="C:sno(s)RNA-containing ribonucleoprotein complex"/>
    <property type="evidence" value="ECO:0007669"/>
    <property type="project" value="InterPro"/>
</dbReference>
<evidence type="ECO:0000256" key="7">
    <source>
        <dbReference type="ARBA" id="ARBA00022884"/>
    </source>
</evidence>
<dbReference type="GO" id="GO:0003723">
    <property type="term" value="F:RNA binding"/>
    <property type="evidence" value="ECO:0007669"/>
    <property type="project" value="UniProtKB-KW"/>
</dbReference>
<dbReference type="AlphaFoldDB" id="A0A1Y2IHZ0"/>
<organism evidence="10 11">
    <name type="scientific">Trametes coccinea (strain BRFM310)</name>
    <name type="common">Pycnoporus coccineus</name>
    <dbReference type="NCBI Taxonomy" id="1353009"/>
    <lineage>
        <taxon>Eukaryota</taxon>
        <taxon>Fungi</taxon>
        <taxon>Dikarya</taxon>
        <taxon>Basidiomycota</taxon>
        <taxon>Agaricomycotina</taxon>
        <taxon>Agaricomycetes</taxon>
        <taxon>Polyporales</taxon>
        <taxon>Polyporaceae</taxon>
        <taxon>Trametes</taxon>
    </lineage>
</organism>
<name>A0A1Y2IHZ0_TRAC3</name>
<feature type="region of interest" description="Disordered" evidence="9">
    <location>
        <begin position="262"/>
        <end position="450"/>
    </location>
</feature>
<evidence type="ECO:0000256" key="2">
    <source>
        <dbReference type="ARBA" id="ARBA00009801"/>
    </source>
</evidence>
<evidence type="ECO:0000256" key="9">
    <source>
        <dbReference type="SAM" id="MobiDB-lite"/>
    </source>
</evidence>
<dbReference type="GO" id="GO:0005634">
    <property type="term" value="C:nucleus"/>
    <property type="evidence" value="ECO:0007669"/>
    <property type="project" value="UniProtKB-SubCell"/>
</dbReference>
<evidence type="ECO:0000256" key="4">
    <source>
        <dbReference type="ARBA" id="ARBA00022517"/>
    </source>
</evidence>
<feature type="compositionally biased region" description="Acidic residues" evidence="9">
    <location>
        <begin position="115"/>
        <end position="124"/>
    </location>
</feature>
<keyword evidence="11" id="KW-1185">Reference proteome</keyword>
<evidence type="ECO:0000256" key="3">
    <source>
        <dbReference type="ARBA" id="ARBA00021438"/>
    </source>
</evidence>
<feature type="compositionally biased region" description="Acidic residues" evidence="9">
    <location>
        <begin position="89"/>
        <end position="98"/>
    </location>
</feature>
<dbReference type="PANTHER" id="PTHR31633:SF1">
    <property type="entry name" value="H_ACA RIBONUCLEOPROTEIN COMPLEX NON-CORE SUBUNIT NAF1"/>
    <property type="match status" value="1"/>
</dbReference>
<dbReference type="SUPFAM" id="SSF50447">
    <property type="entry name" value="Translation proteins"/>
    <property type="match status" value="1"/>
</dbReference>
<accession>A0A1Y2IHZ0</accession>
<feature type="compositionally biased region" description="Basic and acidic residues" evidence="9">
    <location>
        <begin position="424"/>
        <end position="434"/>
    </location>
</feature>
<comment type="subcellular location">
    <subcellularLocation>
        <location evidence="1">Nucleus</location>
    </subcellularLocation>
</comment>
<evidence type="ECO:0000313" key="10">
    <source>
        <dbReference type="EMBL" id="OSD00800.1"/>
    </source>
</evidence>